<dbReference type="EMBL" id="ML978961">
    <property type="protein sequence ID" value="KAF1931466.1"/>
    <property type="molecule type" value="Genomic_DNA"/>
</dbReference>
<proteinExistence type="predicted"/>
<accession>A0A6A5RYT5</accession>
<reference evidence="1" key="1">
    <citation type="journal article" date="2020" name="Stud. Mycol.">
        <title>101 Dothideomycetes genomes: a test case for predicting lifestyles and emergence of pathogens.</title>
        <authorList>
            <person name="Haridas S."/>
            <person name="Albert R."/>
            <person name="Binder M."/>
            <person name="Bloem J."/>
            <person name="Labutti K."/>
            <person name="Salamov A."/>
            <person name="Andreopoulos B."/>
            <person name="Baker S."/>
            <person name="Barry K."/>
            <person name="Bills G."/>
            <person name="Bluhm B."/>
            <person name="Cannon C."/>
            <person name="Castanera R."/>
            <person name="Culley D."/>
            <person name="Daum C."/>
            <person name="Ezra D."/>
            <person name="Gonzalez J."/>
            <person name="Henrissat B."/>
            <person name="Kuo A."/>
            <person name="Liang C."/>
            <person name="Lipzen A."/>
            <person name="Lutzoni F."/>
            <person name="Magnuson J."/>
            <person name="Mondo S."/>
            <person name="Nolan M."/>
            <person name="Ohm R."/>
            <person name="Pangilinan J."/>
            <person name="Park H.-J."/>
            <person name="Ramirez L."/>
            <person name="Alfaro M."/>
            <person name="Sun H."/>
            <person name="Tritt A."/>
            <person name="Yoshinaga Y."/>
            <person name="Zwiers L.-H."/>
            <person name="Turgeon B."/>
            <person name="Goodwin S."/>
            <person name="Spatafora J."/>
            <person name="Crous P."/>
            <person name="Grigoriev I."/>
        </authorList>
    </citation>
    <scope>NUCLEOTIDE SEQUENCE</scope>
    <source>
        <strain evidence="1">CBS 183.55</strain>
    </source>
</reference>
<sequence>MYAIGFNQTSGVAQRALQSLKYICRVSSCLLDNWFRNRLPVNVLYHRASHITELVKICQDQHNSALHSMS</sequence>
<dbReference type="GeneID" id="54348030"/>
<dbReference type="RefSeq" id="XP_033451714.1">
    <property type="nucleotide sequence ID" value="XM_033590366.1"/>
</dbReference>
<gene>
    <name evidence="1" type="ORF">M421DRAFT_409175</name>
</gene>
<protein>
    <submittedName>
        <fullName evidence="1">Uncharacterized protein</fullName>
    </submittedName>
</protein>
<dbReference type="AlphaFoldDB" id="A0A6A5RYT5"/>
<dbReference type="Proteomes" id="UP000800082">
    <property type="component" value="Unassembled WGS sequence"/>
</dbReference>
<organism evidence="1 2">
    <name type="scientific">Didymella exigua CBS 183.55</name>
    <dbReference type="NCBI Taxonomy" id="1150837"/>
    <lineage>
        <taxon>Eukaryota</taxon>
        <taxon>Fungi</taxon>
        <taxon>Dikarya</taxon>
        <taxon>Ascomycota</taxon>
        <taxon>Pezizomycotina</taxon>
        <taxon>Dothideomycetes</taxon>
        <taxon>Pleosporomycetidae</taxon>
        <taxon>Pleosporales</taxon>
        <taxon>Pleosporineae</taxon>
        <taxon>Didymellaceae</taxon>
        <taxon>Didymella</taxon>
    </lineage>
</organism>
<evidence type="ECO:0000313" key="2">
    <source>
        <dbReference type="Proteomes" id="UP000800082"/>
    </source>
</evidence>
<evidence type="ECO:0000313" key="1">
    <source>
        <dbReference type="EMBL" id="KAF1931466.1"/>
    </source>
</evidence>
<name>A0A6A5RYT5_9PLEO</name>
<keyword evidence="2" id="KW-1185">Reference proteome</keyword>